<proteinExistence type="predicted"/>
<dbReference type="EMBL" id="JASPKY010000038">
    <property type="protein sequence ID" value="KAK9746633.1"/>
    <property type="molecule type" value="Genomic_DNA"/>
</dbReference>
<dbReference type="Proteomes" id="UP001458880">
    <property type="component" value="Unassembled WGS sequence"/>
</dbReference>
<accession>A0AAW1MGH1</accession>
<sequence length="287" mass="31984">MARGPNSIFNILVKKCKVYRTASGGNVRIQLLKSCTRSFRSKHFCIQANLMVFLTTSKAFATKIRQKIGDQSKKLMDKEGGSFKSMARGPHSIFNILAKKCKVYRTASGGNVRIQLLKSCTRSFRSEYFCIQANLMVFSITPKAFATKTKQNIGDQSKKLMNKGGGSFKSMARKLMNKGGGSFKSMARGPNSLFNILAKKCKVYQTASGENIRIQLLESCTRSFRSNHFCIQANLMVFLTTPKAFATKIRQNIGDQSKKLMNKRGGSFKSMARGPNSIFNILAKKSQ</sequence>
<evidence type="ECO:0000313" key="2">
    <source>
        <dbReference type="Proteomes" id="UP001458880"/>
    </source>
</evidence>
<reference evidence="1 2" key="1">
    <citation type="journal article" date="2024" name="BMC Genomics">
        <title>De novo assembly and annotation of Popillia japonica's genome with initial clues to its potential as an invasive pest.</title>
        <authorList>
            <person name="Cucini C."/>
            <person name="Boschi S."/>
            <person name="Funari R."/>
            <person name="Cardaioli E."/>
            <person name="Iannotti N."/>
            <person name="Marturano G."/>
            <person name="Paoli F."/>
            <person name="Bruttini M."/>
            <person name="Carapelli A."/>
            <person name="Frati F."/>
            <person name="Nardi F."/>
        </authorList>
    </citation>
    <scope>NUCLEOTIDE SEQUENCE [LARGE SCALE GENOMIC DNA]</scope>
    <source>
        <strain evidence="1">DMR45628</strain>
    </source>
</reference>
<dbReference type="AlphaFoldDB" id="A0AAW1MGH1"/>
<comment type="caution">
    <text evidence="1">The sequence shown here is derived from an EMBL/GenBank/DDBJ whole genome shotgun (WGS) entry which is preliminary data.</text>
</comment>
<keyword evidence="2" id="KW-1185">Reference proteome</keyword>
<protein>
    <submittedName>
        <fullName evidence="1">Uncharacterized protein</fullName>
    </submittedName>
</protein>
<name>A0AAW1MGH1_POPJA</name>
<gene>
    <name evidence="1" type="ORF">QE152_g5994</name>
</gene>
<evidence type="ECO:0000313" key="1">
    <source>
        <dbReference type="EMBL" id="KAK9746633.1"/>
    </source>
</evidence>
<organism evidence="1 2">
    <name type="scientific">Popillia japonica</name>
    <name type="common">Japanese beetle</name>
    <dbReference type="NCBI Taxonomy" id="7064"/>
    <lineage>
        <taxon>Eukaryota</taxon>
        <taxon>Metazoa</taxon>
        <taxon>Ecdysozoa</taxon>
        <taxon>Arthropoda</taxon>
        <taxon>Hexapoda</taxon>
        <taxon>Insecta</taxon>
        <taxon>Pterygota</taxon>
        <taxon>Neoptera</taxon>
        <taxon>Endopterygota</taxon>
        <taxon>Coleoptera</taxon>
        <taxon>Polyphaga</taxon>
        <taxon>Scarabaeiformia</taxon>
        <taxon>Scarabaeidae</taxon>
        <taxon>Rutelinae</taxon>
        <taxon>Popillia</taxon>
    </lineage>
</organism>